<name>A0AAN9AGL1_HALRR</name>
<feature type="compositionally biased region" description="Polar residues" evidence="4">
    <location>
        <begin position="257"/>
        <end position="269"/>
    </location>
</feature>
<gene>
    <name evidence="5" type="primary">ANKRD10_1</name>
    <name evidence="5" type="ORF">SK128_012162</name>
</gene>
<dbReference type="InterPro" id="IPR036770">
    <property type="entry name" value="Ankyrin_rpt-contain_sf"/>
</dbReference>
<dbReference type="AlphaFoldDB" id="A0AAN9AGL1"/>
<dbReference type="PROSITE" id="PS50297">
    <property type="entry name" value="ANK_REP_REGION"/>
    <property type="match status" value="2"/>
</dbReference>
<dbReference type="PANTHER" id="PTHR24201:SF17">
    <property type="entry name" value="ANKYRIN REPEAT DOMAIN-CONTAINING PROTEIN 10-LIKE ISOFORM X1"/>
    <property type="match status" value="1"/>
</dbReference>
<keyword evidence="2 3" id="KW-0040">ANK repeat</keyword>
<dbReference type="PANTHER" id="PTHR24201">
    <property type="entry name" value="ANK_REP_REGION DOMAIN-CONTAINING PROTEIN"/>
    <property type="match status" value="1"/>
</dbReference>
<evidence type="ECO:0000256" key="2">
    <source>
        <dbReference type="ARBA" id="ARBA00023043"/>
    </source>
</evidence>
<dbReference type="PROSITE" id="PS50088">
    <property type="entry name" value="ANK_REPEAT"/>
    <property type="match status" value="2"/>
</dbReference>
<dbReference type="Pfam" id="PF12796">
    <property type="entry name" value="Ank_2"/>
    <property type="match status" value="1"/>
</dbReference>
<evidence type="ECO:0000313" key="5">
    <source>
        <dbReference type="EMBL" id="KAK7086459.1"/>
    </source>
</evidence>
<accession>A0AAN9AGL1</accession>
<keyword evidence="6" id="KW-1185">Reference proteome</keyword>
<dbReference type="InterPro" id="IPR050776">
    <property type="entry name" value="Ank_Repeat/CDKN_Inhibitor"/>
</dbReference>
<protein>
    <submittedName>
        <fullName evidence="5">Amyloid protein-binding protein 2</fullName>
    </submittedName>
</protein>
<feature type="repeat" description="ANK" evidence="3">
    <location>
        <begin position="123"/>
        <end position="155"/>
    </location>
</feature>
<feature type="region of interest" description="Disordered" evidence="4">
    <location>
        <begin position="257"/>
        <end position="276"/>
    </location>
</feature>
<comment type="caution">
    <text evidence="5">The sequence shown here is derived from an EMBL/GenBank/DDBJ whole genome shotgun (WGS) entry which is preliminary data.</text>
</comment>
<dbReference type="Gene3D" id="1.25.40.20">
    <property type="entry name" value="Ankyrin repeat-containing domain"/>
    <property type="match status" value="1"/>
</dbReference>
<dbReference type="SMART" id="SM00248">
    <property type="entry name" value="ANK"/>
    <property type="match status" value="2"/>
</dbReference>
<feature type="compositionally biased region" description="Low complexity" evidence="4">
    <location>
        <begin position="9"/>
        <end position="18"/>
    </location>
</feature>
<evidence type="ECO:0000256" key="4">
    <source>
        <dbReference type="SAM" id="MobiDB-lite"/>
    </source>
</evidence>
<sequence length="404" mass="42760">METAPKVTSPSSSKLSNSGLYAKTPDPTLKTAFQRNLRSILGDPADFLADRCIPVPVGSASYVRLDCLRLLVCGIGNGVSSHPGLKTSRFSQTPIHIAAFAGHPHCLQWLLQAGADPNAQDYLGETSLHKAARTGSLECVNILLASKASIRIRNNNGQTAAQLANACSYGSLANHLSQIEEKQGVAVYTSSSIARSVPAHGLNGGVFPHCDQTALFTSRLVSEQTANGQSNTSSFTNHGTESNGFCTSSNGYYGFQPTNGAANGPISDQKNGHSEPPYDCDMETDCTPVKNGLENGFDAPLNLPKTNSVMSSCSPQQTDNITLGFTNGHVIGTVLGLTSSNGIKSPSSQYNGHNRMGEDVTLNPAISQNYAPIAGCKRSREDVHLSQIKRMRTEDVAAKFGKSA</sequence>
<dbReference type="EMBL" id="JAXCGZ010000181">
    <property type="protein sequence ID" value="KAK7086459.1"/>
    <property type="molecule type" value="Genomic_DNA"/>
</dbReference>
<keyword evidence="1" id="KW-0677">Repeat</keyword>
<dbReference type="Proteomes" id="UP001381693">
    <property type="component" value="Unassembled WGS sequence"/>
</dbReference>
<proteinExistence type="predicted"/>
<evidence type="ECO:0000256" key="3">
    <source>
        <dbReference type="PROSITE-ProRule" id="PRU00023"/>
    </source>
</evidence>
<dbReference type="InterPro" id="IPR002110">
    <property type="entry name" value="Ankyrin_rpt"/>
</dbReference>
<evidence type="ECO:0000313" key="6">
    <source>
        <dbReference type="Proteomes" id="UP001381693"/>
    </source>
</evidence>
<reference evidence="5 6" key="1">
    <citation type="submission" date="2023-11" db="EMBL/GenBank/DDBJ databases">
        <title>Halocaridina rubra genome assembly.</title>
        <authorList>
            <person name="Smith C."/>
        </authorList>
    </citation>
    <scope>NUCLEOTIDE SEQUENCE [LARGE SCALE GENOMIC DNA]</scope>
    <source>
        <strain evidence="5">EP-1</strain>
        <tissue evidence="5">Whole</tissue>
    </source>
</reference>
<feature type="repeat" description="ANK" evidence="3">
    <location>
        <begin position="90"/>
        <end position="122"/>
    </location>
</feature>
<evidence type="ECO:0000256" key="1">
    <source>
        <dbReference type="ARBA" id="ARBA00022737"/>
    </source>
</evidence>
<dbReference type="SUPFAM" id="SSF48403">
    <property type="entry name" value="Ankyrin repeat"/>
    <property type="match status" value="1"/>
</dbReference>
<organism evidence="5 6">
    <name type="scientific">Halocaridina rubra</name>
    <name type="common">Hawaiian red shrimp</name>
    <dbReference type="NCBI Taxonomy" id="373956"/>
    <lineage>
        <taxon>Eukaryota</taxon>
        <taxon>Metazoa</taxon>
        <taxon>Ecdysozoa</taxon>
        <taxon>Arthropoda</taxon>
        <taxon>Crustacea</taxon>
        <taxon>Multicrustacea</taxon>
        <taxon>Malacostraca</taxon>
        <taxon>Eumalacostraca</taxon>
        <taxon>Eucarida</taxon>
        <taxon>Decapoda</taxon>
        <taxon>Pleocyemata</taxon>
        <taxon>Caridea</taxon>
        <taxon>Atyoidea</taxon>
        <taxon>Atyidae</taxon>
        <taxon>Halocaridina</taxon>
    </lineage>
</organism>
<feature type="region of interest" description="Disordered" evidence="4">
    <location>
        <begin position="1"/>
        <end position="22"/>
    </location>
</feature>